<name>W7BC84_9LIST</name>
<evidence type="ECO:0008006" key="3">
    <source>
        <dbReference type="Google" id="ProtNLM"/>
    </source>
</evidence>
<comment type="caution">
    <text evidence="1">The sequence shown here is derived from an EMBL/GenBank/DDBJ whole genome shotgun (WGS) entry which is preliminary data.</text>
</comment>
<gene>
    <name evidence="1" type="ORF">PGRAN_07191</name>
</gene>
<organism evidence="1 2">
    <name type="scientific">Listeria grandensis FSL F6-0971</name>
    <dbReference type="NCBI Taxonomy" id="1265819"/>
    <lineage>
        <taxon>Bacteria</taxon>
        <taxon>Bacillati</taxon>
        <taxon>Bacillota</taxon>
        <taxon>Bacilli</taxon>
        <taxon>Bacillales</taxon>
        <taxon>Listeriaceae</taxon>
        <taxon>Listeria</taxon>
    </lineage>
</organism>
<dbReference type="NCBIfam" id="TIGR04129">
    <property type="entry name" value="CxxH_BA5709"/>
    <property type="match status" value="1"/>
</dbReference>
<evidence type="ECO:0000313" key="2">
    <source>
        <dbReference type="Proteomes" id="UP000019253"/>
    </source>
</evidence>
<dbReference type="InterPro" id="IPR025626">
    <property type="entry name" value="YyzF"/>
</dbReference>
<reference evidence="1 2" key="1">
    <citation type="journal article" date="2014" name="Int. J. Syst. Evol. Microbiol.">
        <title>Listeria floridensis sp. nov., Listeria aquatica sp. nov., Listeria cornellensis sp. nov., Listeria riparia sp. nov. and Listeria grandensis sp. nov., from agricultural and natural environments.</title>
        <authorList>
            <person name="den Bakker H.C."/>
            <person name="Warchocki S."/>
            <person name="Wright E.M."/>
            <person name="Allred A.F."/>
            <person name="Ahlstrom C."/>
            <person name="Manuel C.S."/>
            <person name="Stasiewicz M.J."/>
            <person name="Burrell A."/>
            <person name="Roof S."/>
            <person name="Strawn L."/>
            <person name="Fortes E.D."/>
            <person name="Nightingale K.K."/>
            <person name="Kephart D."/>
            <person name="Wiedmann M."/>
        </authorList>
    </citation>
    <scope>NUCLEOTIDE SEQUENCE [LARGE SCALE GENOMIC DNA]</scope>
    <source>
        <strain evidence="2">FSL F6-971</strain>
    </source>
</reference>
<sequence>MCNKKEGIVLKKPIYSCEEHIEEALDDWVYEVETFPEFKLVNNSQNLWITCGYCKNKAIYIVGNECSDTKYRN</sequence>
<dbReference type="EMBL" id="AODD01000008">
    <property type="protein sequence ID" value="EUJ23672.1"/>
    <property type="molecule type" value="Genomic_DNA"/>
</dbReference>
<dbReference type="AlphaFoldDB" id="W7BC84"/>
<dbReference type="Proteomes" id="UP000019253">
    <property type="component" value="Unassembled WGS sequence"/>
</dbReference>
<evidence type="ECO:0000313" key="1">
    <source>
        <dbReference type="EMBL" id="EUJ23672.1"/>
    </source>
</evidence>
<protein>
    <recommendedName>
        <fullName evidence="3">CxxH/CxxC protein</fullName>
    </recommendedName>
</protein>
<dbReference type="Pfam" id="PF14116">
    <property type="entry name" value="YyzF"/>
    <property type="match status" value="1"/>
</dbReference>
<accession>W7BC84</accession>
<proteinExistence type="predicted"/>
<keyword evidence="2" id="KW-1185">Reference proteome</keyword>